<organism evidence="2">
    <name type="scientific">uncultured Phycisphaerae bacterium</name>
    <dbReference type="NCBI Taxonomy" id="904963"/>
    <lineage>
        <taxon>Bacteria</taxon>
        <taxon>Pseudomonadati</taxon>
        <taxon>Planctomycetota</taxon>
        <taxon>Phycisphaerae</taxon>
        <taxon>environmental samples</taxon>
    </lineage>
</organism>
<evidence type="ECO:0000313" key="2">
    <source>
        <dbReference type="EMBL" id="CAA9418333.1"/>
    </source>
</evidence>
<proteinExistence type="predicted"/>
<protein>
    <submittedName>
        <fullName evidence="2">Uncharacterized protein</fullName>
    </submittedName>
</protein>
<name>A0A6J4PLZ4_9BACT</name>
<sequence>MGFGHGGLGSGDLRSGLRVQSSEFRVQSSEFRVQQILGESARSGRPGGPHVSVRIVSVRVTCSGVSSAASSGLRESSSPSNEQGIRDRAEVHRASPGRHA</sequence>
<feature type="compositionally biased region" description="Low complexity" evidence="1">
    <location>
        <begin position="67"/>
        <end position="80"/>
    </location>
</feature>
<dbReference type="EMBL" id="CADCUQ010000612">
    <property type="protein sequence ID" value="CAA9418333.1"/>
    <property type="molecule type" value="Genomic_DNA"/>
</dbReference>
<gene>
    <name evidence="2" type="ORF">AVDCRST_MAG64-2717</name>
</gene>
<feature type="region of interest" description="Disordered" evidence="1">
    <location>
        <begin position="67"/>
        <end position="100"/>
    </location>
</feature>
<feature type="compositionally biased region" description="Basic and acidic residues" evidence="1">
    <location>
        <begin position="84"/>
        <end position="93"/>
    </location>
</feature>
<reference evidence="2" key="1">
    <citation type="submission" date="2020-02" db="EMBL/GenBank/DDBJ databases">
        <authorList>
            <person name="Meier V. D."/>
        </authorList>
    </citation>
    <scope>NUCLEOTIDE SEQUENCE</scope>
    <source>
        <strain evidence="2">AVDCRST_MAG64</strain>
    </source>
</reference>
<accession>A0A6J4PLZ4</accession>
<evidence type="ECO:0000256" key="1">
    <source>
        <dbReference type="SAM" id="MobiDB-lite"/>
    </source>
</evidence>
<dbReference type="AlphaFoldDB" id="A0A6J4PLZ4"/>